<reference evidence="1 2" key="1">
    <citation type="submission" date="2018-02" db="EMBL/GenBank/DDBJ databases">
        <title>Comparative genomes isolates from brazilian mangrove.</title>
        <authorList>
            <person name="Araujo J.E."/>
            <person name="Taketani R.G."/>
            <person name="Silva M.C.P."/>
            <person name="Loureco M.V."/>
            <person name="Andreote F.D."/>
        </authorList>
    </citation>
    <scope>NUCLEOTIDE SEQUENCE [LARGE SCALE GENOMIC DNA]</scope>
    <source>
        <strain evidence="1 2">Nap-Phe MGV</strain>
    </source>
</reference>
<dbReference type="SUPFAM" id="SSF53335">
    <property type="entry name" value="S-adenosyl-L-methionine-dependent methyltransferases"/>
    <property type="match status" value="1"/>
</dbReference>
<gene>
    <name evidence="1" type="ORF">C5Y93_06715</name>
</gene>
<name>A0A2S8GQY0_9BACT</name>
<dbReference type="CDD" id="cd02440">
    <property type="entry name" value="AdoMet_MTases"/>
    <property type="match status" value="1"/>
</dbReference>
<protein>
    <recommendedName>
        <fullName evidence="3">Methyltransferase type 11 domain-containing protein</fullName>
    </recommendedName>
</protein>
<dbReference type="EMBL" id="PUHZ01000007">
    <property type="protein sequence ID" value="PQO46836.1"/>
    <property type="molecule type" value="Genomic_DNA"/>
</dbReference>
<sequence length="312" mass="35561">MCGWPWVVTDSPLPHRSPPIQWHLSLITPDQISDADGVARHYNELDQFYREVWGEHVHHGYWETGRESPDQAVEKLIDVLLGKLTLPADADVCDVGCGYGATSRYLRNKYQFRVTGVTVSQSQWAYASEQSADAEWPKFLLQNWLQNELESDAYDLIVSIECFSHIVDKQRYFDEIARVLKPGGQAGLAVWLANPQASNWAVRHLLKPICQEGRLPSMAATPECEEMIANAGLQLVSFEDASRRVSKTWSICARRLATKIATRRKYLRTLMDASTQNRIFALTLFRIMYAYWSGAMQYGLFALRKPLPGDFE</sequence>
<dbReference type="PANTHER" id="PTHR44068:SF11">
    <property type="entry name" value="GERANYL DIPHOSPHATE 2-C-METHYLTRANSFERASE"/>
    <property type="match status" value="1"/>
</dbReference>
<dbReference type="Pfam" id="PF02353">
    <property type="entry name" value="CMAS"/>
    <property type="match status" value="1"/>
</dbReference>
<evidence type="ECO:0008006" key="3">
    <source>
        <dbReference type="Google" id="ProtNLM"/>
    </source>
</evidence>
<organism evidence="1 2">
    <name type="scientific">Blastopirellula marina</name>
    <dbReference type="NCBI Taxonomy" id="124"/>
    <lineage>
        <taxon>Bacteria</taxon>
        <taxon>Pseudomonadati</taxon>
        <taxon>Planctomycetota</taxon>
        <taxon>Planctomycetia</taxon>
        <taxon>Pirellulales</taxon>
        <taxon>Pirellulaceae</taxon>
        <taxon>Blastopirellula</taxon>
    </lineage>
</organism>
<proteinExistence type="predicted"/>
<dbReference type="InterPro" id="IPR050447">
    <property type="entry name" value="Erg6_SMT_methyltransf"/>
</dbReference>
<dbReference type="Proteomes" id="UP000237819">
    <property type="component" value="Unassembled WGS sequence"/>
</dbReference>
<evidence type="ECO:0000313" key="1">
    <source>
        <dbReference type="EMBL" id="PQO46836.1"/>
    </source>
</evidence>
<dbReference type="AlphaFoldDB" id="A0A2S8GQY0"/>
<dbReference type="InterPro" id="IPR029063">
    <property type="entry name" value="SAM-dependent_MTases_sf"/>
</dbReference>
<evidence type="ECO:0000313" key="2">
    <source>
        <dbReference type="Proteomes" id="UP000237819"/>
    </source>
</evidence>
<dbReference type="PANTHER" id="PTHR44068">
    <property type="entry name" value="ZGC:194242"/>
    <property type="match status" value="1"/>
</dbReference>
<accession>A0A2S8GQY0</accession>
<dbReference type="Gene3D" id="3.40.50.150">
    <property type="entry name" value="Vaccinia Virus protein VP39"/>
    <property type="match status" value="1"/>
</dbReference>
<comment type="caution">
    <text evidence="1">The sequence shown here is derived from an EMBL/GenBank/DDBJ whole genome shotgun (WGS) entry which is preliminary data.</text>
</comment>